<gene>
    <name evidence="1" type="ORF">FPZ08_11835</name>
</gene>
<proteinExistence type="predicted"/>
<accession>A0A5B8LVD5</accession>
<evidence type="ECO:0000313" key="1">
    <source>
        <dbReference type="EMBL" id="QDZ11392.1"/>
    </source>
</evidence>
<sequence length="114" mass="12473">MNMMTSFVEQIEKLGLARPKPPATPELVLEAAERLGLTLKLTAPSVPEQYEVLKLDELSGYIKARHGGMQVIYPDAGGEEIYDGPIDGFGGFTDHEREAKLLFALTLIAARMLA</sequence>
<keyword evidence="2" id="KW-1185">Reference proteome</keyword>
<dbReference type="EMBL" id="CP042304">
    <property type="protein sequence ID" value="QDZ11392.1"/>
    <property type="molecule type" value="Genomic_DNA"/>
</dbReference>
<name>A0A5B8LVD5_9HYPH</name>
<dbReference type="KEGG" id="dea:FPZ08_11835"/>
<protein>
    <submittedName>
        <fullName evidence="1">Uncharacterized protein</fullName>
    </submittedName>
</protein>
<organism evidence="1 2">
    <name type="scientific">Devosia ginsengisoli</name>
    <dbReference type="NCBI Taxonomy" id="400770"/>
    <lineage>
        <taxon>Bacteria</taxon>
        <taxon>Pseudomonadati</taxon>
        <taxon>Pseudomonadota</taxon>
        <taxon>Alphaproteobacteria</taxon>
        <taxon>Hyphomicrobiales</taxon>
        <taxon>Devosiaceae</taxon>
        <taxon>Devosia</taxon>
    </lineage>
</organism>
<dbReference type="Proteomes" id="UP000315364">
    <property type="component" value="Chromosome"/>
</dbReference>
<dbReference type="AlphaFoldDB" id="A0A5B8LVD5"/>
<dbReference type="OrthoDB" id="7951270at2"/>
<dbReference type="RefSeq" id="WP_146290214.1">
    <property type="nucleotide sequence ID" value="NZ_CP042304.1"/>
</dbReference>
<reference evidence="1 2" key="1">
    <citation type="submission" date="2019-07" db="EMBL/GenBank/DDBJ databases">
        <title>Full genome sequence of Devosia sp. Gsoil 520.</title>
        <authorList>
            <person name="Im W.-T."/>
        </authorList>
    </citation>
    <scope>NUCLEOTIDE SEQUENCE [LARGE SCALE GENOMIC DNA]</scope>
    <source>
        <strain evidence="1 2">Gsoil 520</strain>
    </source>
</reference>
<evidence type="ECO:0000313" key="2">
    <source>
        <dbReference type="Proteomes" id="UP000315364"/>
    </source>
</evidence>